<evidence type="ECO:0000256" key="5">
    <source>
        <dbReference type="SAM" id="MobiDB-lite"/>
    </source>
</evidence>
<organism evidence="6 7">
    <name type="scientific">Sander lucioperca</name>
    <name type="common">Pike-perch</name>
    <name type="synonym">Perca lucioperca</name>
    <dbReference type="NCBI Taxonomy" id="283035"/>
    <lineage>
        <taxon>Eukaryota</taxon>
        <taxon>Metazoa</taxon>
        <taxon>Chordata</taxon>
        <taxon>Craniata</taxon>
        <taxon>Vertebrata</taxon>
        <taxon>Euteleostomi</taxon>
        <taxon>Actinopterygii</taxon>
        <taxon>Neopterygii</taxon>
        <taxon>Teleostei</taxon>
        <taxon>Neoteleostei</taxon>
        <taxon>Acanthomorphata</taxon>
        <taxon>Eupercaria</taxon>
        <taxon>Perciformes</taxon>
        <taxon>Percoidei</taxon>
        <taxon>Percidae</taxon>
        <taxon>Luciopercinae</taxon>
        <taxon>Sander</taxon>
    </lineage>
</organism>
<feature type="region of interest" description="Disordered" evidence="5">
    <location>
        <begin position="1"/>
        <end position="37"/>
    </location>
</feature>
<name>A0A8C9ZU40_SANLU</name>
<accession>A0A8C9ZU40</accession>
<dbReference type="Gene3D" id="1.20.5.520">
    <property type="entry name" value="Single helix bin"/>
    <property type="match status" value="1"/>
</dbReference>
<evidence type="ECO:0008006" key="8">
    <source>
        <dbReference type="Google" id="ProtNLM"/>
    </source>
</evidence>
<feature type="compositionally biased region" description="Basic and acidic residues" evidence="5">
    <location>
        <begin position="1"/>
        <end position="27"/>
    </location>
</feature>
<proteinExistence type="inferred from homology"/>
<reference evidence="6" key="2">
    <citation type="submission" date="2025-09" db="UniProtKB">
        <authorList>
            <consortium name="Ensembl"/>
        </authorList>
    </citation>
    <scope>IDENTIFICATION</scope>
</reference>
<keyword evidence="3" id="KW-0963">Cytoplasm</keyword>
<dbReference type="CDD" id="cd22059">
    <property type="entry name" value="WH2_BetaT"/>
    <property type="match status" value="1"/>
</dbReference>
<dbReference type="InterPro" id="IPR038386">
    <property type="entry name" value="Beta-thymosin_sf"/>
</dbReference>
<evidence type="ECO:0000313" key="6">
    <source>
        <dbReference type="Ensembl" id="ENSSLUP00000043393.1"/>
    </source>
</evidence>
<dbReference type="Pfam" id="PF01290">
    <property type="entry name" value="Thymosin"/>
    <property type="match status" value="1"/>
</dbReference>
<evidence type="ECO:0000313" key="7">
    <source>
        <dbReference type="Proteomes" id="UP000694568"/>
    </source>
</evidence>
<keyword evidence="4" id="KW-0206">Cytoskeleton</keyword>
<dbReference type="Ensembl" id="ENSSLUT00000044769.1">
    <property type="protein sequence ID" value="ENSSLUP00000043393.1"/>
    <property type="gene ID" value="ENSSLUG00000019259.1"/>
</dbReference>
<evidence type="ECO:0000256" key="3">
    <source>
        <dbReference type="ARBA" id="ARBA00022490"/>
    </source>
</evidence>
<comment type="subcellular location">
    <subcellularLocation>
        <location evidence="1">Cytoplasm</location>
        <location evidence="1">Cytoskeleton</location>
    </subcellularLocation>
</comment>
<dbReference type="AlphaFoldDB" id="A0A8C9ZU40"/>
<evidence type="ECO:0000256" key="1">
    <source>
        <dbReference type="ARBA" id="ARBA00004245"/>
    </source>
</evidence>
<dbReference type="GO" id="GO:0005856">
    <property type="term" value="C:cytoskeleton"/>
    <property type="evidence" value="ECO:0007669"/>
    <property type="project" value="UniProtKB-SubCell"/>
</dbReference>
<dbReference type="GO" id="GO:0003785">
    <property type="term" value="F:actin monomer binding"/>
    <property type="evidence" value="ECO:0007669"/>
    <property type="project" value="InterPro"/>
</dbReference>
<reference evidence="6" key="1">
    <citation type="submission" date="2025-08" db="UniProtKB">
        <authorList>
            <consortium name="Ensembl"/>
        </authorList>
    </citation>
    <scope>IDENTIFICATION</scope>
</reference>
<sequence length="69" mass="8071">MHSAKEPLNKELETFDPQVLKKTEVQEKNPLPTADGRHTFPTKQTFYFPAMLLLHCVHFFGPDVHFRFS</sequence>
<evidence type="ECO:0000256" key="4">
    <source>
        <dbReference type="ARBA" id="ARBA00023212"/>
    </source>
</evidence>
<dbReference type="Proteomes" id="UP000694568">
    <property type="component" value="Unplaced"/>
</dbReference>
<dbReference type="GO" id="GO:0007015">
    <property type="term" value="P:actin filament organization"/>
    <property type="evidence" value="ECO:0007669"/>
    <property type="project" value="InterPro"/>
</dbReference>
<evidence type="ECO:0000256" key="2">
    <source>
        <dbReference type="ARBA" id="ARBA00009511"/>
    </source>
</evidence>
<keyword evidence="7" id="KW-1185">Reference proteome</keyword>
<protein>
    <recommendedName>
        <fullName evidence="8">Thymosin beta</fullName>
    </recommendedName>
</protein>
<dbReference type="InterPro" id="IPR001152">
    <property type="entry name" value="Beta-thymosin"/>
</dbReference>
<comment type="similarity">
    <text evidence="2">Belongs to the thymosin beta family.</text>
</comment>